<comment type="caution">
    <text evidence="1">The sequence shown here is derived from an EMBL/GenBank/DDBJ whole genome shotgun (WGS) entry which is preliminary data.</text>
</comment>
<proteinExistence type="predicted"/>
<evidence type="ECO:0000313" key="1">
    <source>
        <dbReference type="EMBL" id="GAA2399279.1"/>
    </source>
</evidence>
<dbReference type="Proteomes" id="UP001500058">
    <property type="component" value="Unassembled WGS sequence"/>
</dbReference>
<name>A0ABP5VC35_9ACTN</name>
<accession>A0ABP5VC35</accession>
<dbReference type="RefSeq" id="WP_344631225.1">
    <property type="nucleotide sequence ID" value="NZ_BAAATJ010000010.1"/>
</dbReference>
<gene>
    <name evidence="1" type="ORF">GCM10010420_27190</name>
</gene>
<organism evidence="1 2">
    <name type="scientific">Streptomyces glaucosporus</name>
    <dbReference type="NCBI Taxonomy" id="284044"/>
    <lineage>
        <taxon>Bacteria</taxon>
        <taxon>Bacillati</taxon>
        <taxon>Actinomycetota</taxon>
        <taxon>Actinomycetes</taxon>
        <taxon>Kitasatosporales</taxon>
        <taxon>Streptomycetaceae</taxon>
        <taxon>Streptomyces</taxon>
    </lineage>
</organism>
<dbReference type="EMBL" id="BAAATJ010000010">
    <property type="protein sequence ID" value="GAA2399279.1"/>
    <property type="molecule type" value="Genomic_DNA"/>
</dbReference>
<keyword evidence="2" id="KW-1185">Reference proteome</keyword>
<protein>
    <submittedName>
        <fullName evidence="1">Uncharacterized protein</fullName>
    </submittedName>
</protein>
<evidence type="ECO:0000313" key="2">
    <source>
        <dbReference type="Proteomes" id="UP001500058"/>
    </source>
</evidence>
<reference evidence="2" key="1">
    <citation type="journal article" date="2019" name="Int. J. Syst. Evol. Microbiol.">
        <title>The Global Catalogue of Microorganisms (GCM) 10K type strain sequencing project: providing services to taxonomists for standard genome sequencing and annotation.</title>
        <authorList>
            <consortium name="The Broad Institute Genomics Platform"/>
            <consortium name="The Broad Institute Genome Sequencing Center for Infectious Disease"/>
            <person name="Wu L."/>
            <person name="Ma J."/>
        </authorList>
    </citation>
    <scope>NUCLEOTIDE SEQUENCE [LARGE SCALE GENOMIC DNA]</scope>
    <source>
        <strain evidence="2">JCM 6921</strain>
    </source>
</reference>
<sequence>MRTPAPRTREDAFQLCGRATTALGLGHITTAERGAASLRELRKAHEEAGA</sequence>